<dbReference type="PANTHER" id="PTHR41534:SF2">
    <property type="entry name" value="3-PHENYLPROPIONATE_CINNAMIC ACID DIOXYGENASE SUBUNIT BETA"/>
    <property type="match status" value="1"/>
</dbReference>
<proteinExistence type="inferred from homology"/>
<dbReference type="Proteomes" id="UP000198282">
    <property type="component" value="Unassembled WGS sequence"/>
</dbReference>
<evidence type="ECO:0000313" key="3">
    <source>
        <dbReference type="EMBL" id="SNS25372.1"/>
    </source>
</evidence>
<dbReference type="EMBL" id="FZOD01000006">
    <property type="protein sequence ID" value="SNS25372.1"/>
    <property type="molecule type" value="Genomic_DNA"/>
</dbReference>
<gene>
    <name evidence="3" type="ORF">SAMN05216276_1006171</name>
</gene>
<accession>A0A239CZT3</accession>
<dbReference type="InterPro" id="IPR032710">
    <property type="entry name" value="NTF2-like_dom_sf"/>
</dbReference>
<dbReference type="Gene3D" id="3.10.450.50">
    <property type="match status" value="1"/>
</dbReference>
<dbReference type="GO" id="GO:0051213">
    <property type="term" value="F:dioxygenase activity"/>
    <property type="evidence" value="ECO:0007669"/>
    <property type="project" value="UniProtKB-KW"/>
</dbReference>
<name>A0A239CZT3_9ACTN</name>
<dbReference type="RefSeq" id="WP_218825179.1">
    <property type="nucleotide sequence ID" value="NZ_FZOD01000006.1"/>
</dbReference>
<reference evidence="3 4" key="1">
    <citation type="submission" date="2017-06" db="EMBL/GenBank/DDBJ databases">
        <authorList>
            <person name="Kim H.J."/>
            <person name="Triplett B.A."/>
        </authorList>
    </citation>
    <scope>NUCLEOTIDE SEQUENCE [LARGE SCALE GENOMIC DNA]</scope>
    <source>
        <strain evidence="3 4">CGMCC 4.2132</strain>
    </source>
</reference>
<dbReference type="CDD" id="cd00667">
    <property type="entry name" value="ring_hydroxylating_dioxygenases_beta"/>
    <property type="match status" value="1"/>
</dbReference>
<sequence length="183" mass="21004">MTAVIDPGLLAAFQPAGPVPFEVRLAVQDFLIDEAELLDSRRFDEWLALFTDDVEYRVPVRITRRIGNPDVVDDIFHFDENRASLGLRVRRLGTNVAWAEDPPSFTRRFVTNVRVAWGEREGELAIRSYLLLYRSRGDRGTHDLISGERHDLLRLEADRIAIARRRVILDQSTLGTKNLAIFF</sequence>
<evidence type="ECO:0000313" key="4">
    <source>
        <dbReference type="Proteomes" id="UP000198282"/>
    </source>
</evidence>
<dbReference type="NCBIfam" id="NF007479">
    <property type="entry name" value="PRK10069.1"/>
    <property type="match status" value="1"/>
</dbReference>
<dbReference type="AlphaFoldDB" id="A0A239CZT3"/>
<protein>
    <submittedName>
        <fullName evidence="3">3-phenylpropionate/cinnamic acid dioxygenase, small subunit</fullName>
    </submittedName>
</protein>
<evidence type="ECO:0000256" key="1">
    <source>
        <dbReference type="ARBA" id="ARBA00009570"/>
    </source>
</evidence>
<dbReference type="PANTHER" id="PTHR41534">
    <property type="entry name" value="BLR3401 PROTEIN"/>
    <property type="match status" value="1"/>
</dbReference>
<dbReference type="GO" id="GO:0019380">
    <property type="term" value="P:3-phenylpropionate catabolic process"/>
    <property type="evidence" value="ECO:0007669"/>
    <property type="project" value="TreeGrafter"/>
</dbReference>
<dbReference type="SUPFAM" id="SSF54427">
    <property type="entry name" value="NTF2-like"/>
    <property type="match status" value="1"/>
</dbReference>
<evidence type="ECO:0000256" key="2">
    <source>
        <dbReference type="ARBA" id="ARBA00023002"/>
    </source>
</evidence>
<dbReference type="InterPro" id="IPR000391">
    <property type="entry name" value="Rng_hydr_dOase-bsu"/>
</dbReference>
<organism evidence="3 4">
    <name type="scientific">Streptosporangium subroseum</name>
    <dbReference type="NCBI Taxonomy" id="106412"/>
    <lineage>
        <taxon>Bacteria</taxon>
        <taxon>Bacillati</taxon>
        <taxon>Actinomycetota</taxon>
        <taxon>Actinomycetes</taxon>
        <taxon>Streptosporangiales</taxon>
        <taxon>Streptosporangiaceae</taxon>
        <taxon>Streptosporangium</taxon>
    </lineage>
</organism>
<comment type="similarity">
    <text evidence="1">Belongs to the bacterial ring-hydroxylating dioxygenase beta subunit family.</text>
</comment>
<keyword evidence="2" id="KW-0560">Oxidoreductase</keyword>
<keyword evidence="3" id="KW-0223">Dioxygenase</keyword>
<dbReference type="Pfam" id="PF00866">
    <property type="entry name" value="Ring_hydroxyl_B"/>
    <property type="match status" value="1"/>
</dbReference>
<keyword evidence="4" id="KW-1185">Reference proteome</keyword>